<organism evidence="2 3">
    <name type="scientific">Candidatus Protofrankia californiensis</name>
    <dbReference type="NCBI Taxonomy" id="1839754"/>
    <lineage>
        <taxon>Bacteria</taxon>
        <taxon>Bacillati</taxon>
        <taxon>Actinomycetota</taxon>
        <taxon>Actinomycetes</taxon>
        <taxon>Frankiales</taxon>
        <taxon>Frankiaceae</taxon>
        <taxon>Protofrankia</taxon>
    </lineage>
</organism>
<evidence type="ECO:0000256" key="1">
    <source>
        <dbReference type="SAM" id="MobiDB-lite"/>
    </source>
</evidence>
<evidence type="ECO:0000313" key="3">
    <source>
        <dbReference type="Proteomes" id="UP000199013"/>
    </source>
</evidence>
<accession>A0A1C3PH19</accession>
<sequence>MRHSSDGPAKPTVFPVPDTIHDHTRNHVNSGNRVDTANHHLTGDRVRARPAPSSRQPATTTVHPPPVHPSSESVPPAQPMIIIGSGIPDPPYRRGTVVVPTPAGQSR</sequence>
<keyword evidence="3" id="KW-1185">Reference proteome</keyword>
<name>A0A1C3PH19_9ACTN</name>
<dbReference type="AlphaFoldDB" id="A0A1C3PH19"/>
<feature type="compositionally biased region" description="Basic and acidic residues" evidence="1">
    <location>
        <begin position="36"/>
        <end position="47"/>
    </location>
</feature>
<gene>
    <name evidence="2" type="ORF">FDG2_6381</name>
</gene>
<dbReference type="Proteomes" id="UP000199013">
    <property type="component" value="Unassembled WGS sequence"/>
</dbReference>
<evidence type="ECO:0000313" key="2">
    <source>
        <dbReference type="EMBL" id="SBW29056.1"/>
    </source>
</evidence>
<proteinExistence type="predicted"/>
<feature type="region of interest" description="Disordered" evidence="1">
    <location>
        <begin position="1"/>
        <end position="107"/>
    </location>
</feature>
<reference evidence="3" key="1">
    <citation type="submission" date="2016-02" db="EMBL/GenBank/DDBJ databases">
        <authorList>
            <person name="Wibberg D."/>
        </authorList>
    </citation>
    <scope>NUCLEOTIDE SEQUENCE [LARGE SCALE GENOMIC DNA]</scope>
</reference>
<protein>
    <submittedName>
        <fullName evidence="2">Uncharacterized protein</fullName>
    </submittedName>
</protein>
<dbReference type="EMBL" id="FLUV01002642">
    <property type="protein sequence ID" value="SBW29056.1"/>
    <property type="molecule type" value="Genomic_DNA"/>
</dbReference>